<dbReference type="STRING" id="29655.A0A0K9PQS4"/>
<dbReference type="OMA" id="WTTDSGR"/>
<feature type="region of interest" description="Disordered" evidence="1">
    <location>
        <begin position="816"/>
        <end position="838"/>
    </location>
</feature>
<evidence type="ECO:0000313" key="4">
    <source>
        <dbReference type="Proteomes" id="UP000036987"/>
    </source>
</evidence>
<evidence type="ECO:0000313" key="3">
    <source>
        <dbReference type="EMBL" id="KMZ71304.1"/>
    </source>
</evidence>
<gene>
    <name evidence="3" type="ORF">ZOSMA_183G00380</name>
</gene>
<protein>
    <recommendedName>
        <fullName evidence="2">GYF domain-containing protein</fullName>
    </recommendedName>
</protein>
<feature type="compositionally biased region" description="Basic and acidic residues" evidence="1">
    <location>
        <begin position="119"/>
        <end position="222"/>
    </location>
</feature>
<dbReference type="PROSITE" id="PS50829">
    <property type="entry name" value="GYF"/>
    <property type="match status" value="1"/>
</dbReference>
<dbReference type="PANTHER" id="PTHR47471:SF1">
    <property type="entry name" value="PROTEIN ESSENTIAL FOR POTEXVIRUS ACCUMULATION 1"/>
    <property type="match status" value="1"/>
</dbReference>
<feature type="compositionally biased region" description="Polar residues" evidence="1">
    <location>
        <begin position="241"/>
        <end position="253"/>
    </location>
</feature>
<feature type="region of interest" description="Disordered" evidence="1">
    <location>
        <begin position="1"/>
        <end position="26"/>
    </location>
</feature>
<dbReference type="EMBL" id="LFYR01000680">
    <property type="protein sequence ID" value="KMZ71304.1"/>
    <property type="molecule type" value="Genomic_DNA"/>
</dbReference>
<feature type="compositionally biased region" description="Basic and acidic residues" evidence="1">
    <location>
        <begin position="73"/>
        <end position="110"/>
    </location>
</feature>
<dbReference type="Proteomes" id="UP000036987">
    <property type="component" value="Unassembled WGS sequence"/>
</dbReference>
<dbReference type="Pfam" id="PF02213">
    <property type="entry name" value="GYF"/>
    <property type="match status" value="1"/>
</dbReference>
<comment type="caution">
    <text evidence="3">The sequence shown here is derived from an EMBL/GenBank/DDBJ whole genome shotgun (WGS) entry which is preliminary data.</text>
</comment>
<feature type="compositionally biased region" description="Low complexity" evidence="1">
    <location>
        <begin position="816"/>
        <end position="831"/>
    </location>
</feature>
<dbReference type="PANTHER" id="PTHR47471">
    <property type="entry name" value="GYF DOMAIN-CONTAINING PROTEIN"/>
    <property type="match status" value="1"/>
</dbReference>
<dbReference type="Gene3D" id="3.30.1490.40">
    <property type="match status" value="1"/>
</dbReference>
<dbReference type="OrthoDB" id="6415790at2759"/>
<feature type="compositionally biased region" description="Basic residues" evidence="1">
    <location>
        <begin position="1105"/>
        <end position="1115"/>
    </location>
</feature>
<keyword evidence="4" id="KW-1185">Reference proteome</keyword>
<feature type="compositionally biased region" description="Polar residues" evidence="1">
    <location>
        <begin position="10"/>
        <end position="21"/>
    </location>
</feature>
<proteinExistence type="predicted"/>
<feature type="region of interest" description="Disordered" evidence="1">
    <location>
        <begin position="449"/>
        <end position="529"/>
    </location>
</feature>
<dbReference type="CDD" id="cd00072">
    <property type="entry name" value="GYF"/>
    <property type="match status" value="1"/>
</dbReference>
<feature type="compositionally biased region" description="Low complexity" evidence="1">
    <location>
        <begin position="511"/>
        <end position="520"/>
    </location>
</feature>
<feature type="domain" description="GYF" evidence="2">
    <location>
        <begin position="566"/>
        <end position="617"/>
    </location>
</feature>
<dbReference type="SUPFAM" id="SSF55277">
    <property type="entry name" value="GYF domain"/>
    <property type="match status" value="1"/>
</dbReference>
<sequence>MSDRIDSDSRPTLTLSNTLSPPISKEMHEFDASLPLSPQWLIAKSGDQNKQGLHFGDLHINPHHGNRPNASKPSDKEFPDAEKKKDVFRPSARDIESGRRDHWRDEERETNSTARKDRRRDGEKEFVDSQRKEGWIDSSSKHTGEGRRVPSERWSEISNREKNNDQRREGKWSTRWGPDDKETDEWREKRLDSSREGDGLREKGSTHANNHVKDAENGDHPSRPWRPNFLQTRGRGEIAHHQSSTPNKQNQAFSHGRGRVESGQPFFSAGRGRTISGTNSVNNSTAYHQIIGDSSEITVGEPEDPFIVKYSRINMLDIYRIVDLLNYKKPFDGFVEVPSLTQTGLVEPLAFSSPTPEESAIINGIVNGDITSSGPHGLKDMSVGRNLPDNDLSGASVPIKSKFGNNSSFGLDDNGDNNINNTRGYLGQDININDKDTVRKKYNVVTKGDMQEKSSYRVSPWRSHSLGELSPSSPDDRGYVSTDARIRTANIGRQQNEQESKLGNRNDFPLPSNISPNPNSQAQRKVSQSFDQDRLTNVMISQHNSFSLRDGADSKKSRPTYLPPEDLSLFYKDPHGQIQGPFSGSDLIGWFDAGYFGIDLQVRLAEDSINSPFSILGDIMPHLRHKARPPPGFVTQKEVGVLDQHGFESTVNPGIFQSGVGCLSQTKPDSRVLETLMTMQTSLSSEGSKSGKVSALGDKSLSDLNNPLVQRLPQEQHGPDHQVWFRSDSVPNASRVEIIPDSPDVHQFSQPFEHVDLLSLLKQASNKSTIPSGNIEIPGQSNLPDQHSNRSLLNQHIEMQTMHESQQQRLQQLNQPSLSHLSSDHQSSFASNENMHSSAVSHDPQFLNLLQQQYLASQLEIPAHQDPNLSKLSFLENILLLKKEQKQKDFLLQQQLYLSQVLSDKQSRQQMNDHVYGHLQQSSFPGVNTYRHPLGTEQHHQHGGFQNSSLVSSQSLQDSHLFNIANLSPQFSQDIVHPVSSMPHLLLNSGASPKELVTQAQQNDDVLDATSTEASTIRMNTLLSSQITYCQNSQVDIIPQPGEKVNALYSEDLEAVTENFNLTSSVMKETSNMEKKSELFWDEPPFVKEIKAPLNSDTNKVLEKKSKKQKKSKSRSTKESEIEASPNKESSNVPLQKKESGKEPSQNIELGKELTKEIVYPKSGVLNKEPMISNLKDTHAWKATVLDVKTKSLKEIQEEEHRLGQTQKFIPEAAAVSTTLTSQSTPWVGIAGSESRKSSKEFCIGLVTTQSDFVDSKFSSNSKTKKNGMHYSPAEILSKSNENIIDVPGTVHQELFLPQHSDSSFDADDFVQAKKNRKKVAKGKLAVSKTSFPVASPDTSHSSFLGEKGKCSRLVQQEKETVSAPSAGPSLGDFVLWKGEDASSLPTSAWSNDAAIVQKATSLRAILKEQEKKLPAVQQHSSTLIQGKVQANRSNHGSTSWNISGSSMNIKQPKTDSLKQKSEDLFWGPNDEAKQDMKLSDPQSTVMDNRSTKKPSAKGISKTSLQISAVVSSPPGNAGHTSVKGKKDSKNREAIQFREWCEKELFKLIGSKDTEFLVFCLKQSTSEAKILLTENLATFDRDHSFIDKFLNYKEFLSPDVIEAAFNTQVNNNSNITQNCAVSTHWEKPSVSANFKDETTEATANEGGVKIVGSGKKKGKKGKKVNPSVLGFNVVSNRIMMGEIQTIED</sequence>
<dbReference type="InterPro" id="IPR003169">
    <property type="entry name" value="GYF"/>
</dbReference>
<dbReference type="GO" id="GO:0051607">
    <property type="term" value="P:defense response to virus"/>
    <property type="evidence" value="ECO:0000318"/>
    <property type="project" value="GO_Central"/>
</dbReference>
<name>A0A0K9PQS4_ZOSMR</name>
<accession>A0A0K9PQS4</accession>
<feature type="compositionally biased region" description="Basic and acidic residues" evidence="1">
    <location>
        <begin position="1453"/>
        <end position="1464"/>
    </location>
</feature>
<evidence type="ECO:0000259" key="2">
    <source>
        <dbReference type="PROSITE" id="PS50829"/>
    </source>
</evidence>
<organism evidence="3 4">
    <name type="scientific">Zostera marina</name>
    <name type="common">Eelgrass</name>
    <dbReference type="NCBI Taxonomy" id="29655"/>
    <lineage>
        <taxon>Eukaryota</taxon>
        <taxon>Viridiplantae</taxon>
        <taxon>Streptophyta</taxon>
        <taxon>Embryophyta</taxon>
        <taxon>Tracheophyta</taxon>
        <taxon>Spermatophyta</taxon>
        <taxon>Magnoliopsida</taxon>
        <taxon>Liliopsida</taxon>
        <taxon>Zosteraceae</taxon>
        <taxon>Zostera</taxon>
    </lineage>
</organism>
<dbReference type="InterPro" id="IPR035445">
    <property type="entry name" value="GYF-like_dom_sf"/>
</dbReference>
<feature type="region of interest" description="Disordered" evidence="1">
    <location>
        <begin position="43"/>
        <end position="277"/>
    </location>
</feature>
<dbReference type="SMART" id="SM00444">
    <property type="entry name" value="GYF"/>
    <property type="match status" value="1"/>
</dbReference>
<reference evidence="4" key="1">
    <citation type="journal article" date="2016" name="Nature">
        <title>The genome of the seagrass Zostera marina reveals angiosperm adaptation to the sea.</title>
        <authorList>
            <person name="Olsen J.L."/>
            <person name="Rouze P."/>
            <person name="Verhelst B."/>
            <person name="Lin Y.-C."/>
            <person name="Bayer T."/>
            <person name="Collen J."/>
            <person name="Dattolo E."/>
            <person name="De Paoli E."/>
            <person name="Dittami S."/>
            <person name="Maumus F."/>
            <person name="Michel G."/>
            <person name="Kersting A."/>
            <person name="Lauritano C."/>
            <person name="Lohaus R."/>
            <person name="Toepel M."/>
            <person name="Tonon T."/>
            <person name="Vanneste K."/>
            <person name="Amirebrahimi M."/>
            <person name="Brakel J."/>
            <person name="Bostroem C."/>
            <person name="Chovatia M."/>
            <person name="Grimwood J."/>
            <person name="Jenkins J.W."/>
            <person name="Jueterbock A."/>
            <person name="Mraz A."/>
            <person name="Stam W.T."/>
            <person name="Tice H."/>
            <person name="Bornberg-Bauer E."/>
            <person name="Green P.J."/>
            <person name="Pearson G.A."/>
            <person name="Procaccini G."/>
            <person name="Duarte C.M."/>
            <person name="Schmutz J."/>
            <person name="Reusch T.B.H."/>
            <person name="Van de Peer Y."/>
        </authorList>
    </citation>
    <scope>NUCLEOTIDE SEQUENCE [LARGE SCALE GENOMIC DNA]</scope>
    <source>
        <strain evidence="4">cv. Finnish</strain>
    </source>
</reference>
<feature type="compositionally biased region" description="Polar residues" evidence="1">
    <location>
        <begin position="1430"/>
        <end position="1452"/>
    </location>
</feature>
<evidence type="ECO:0000256" key="1">
    <source>
        <dbReference type="SAM" id="MobiDB-lite"/>
    </source>
</evidence>
<feature type="region of interest" description="Disordered" evidence="1">
    <location>
        <begin position="1510"/>
        <end position="1529"/>
    </location>
</feature>
<feature type="region of interest" description="Disordered" evidence="1">
    <location>
        <begin position="1098"/>
        <end position="1150"/>
    </location>
</feature>
<feature type="region of interest" description="Disordered" evidence="1">
    <location>
        <begin position="1430"/>
        <end position="1499"/>
    </location>
</feature>